<dbReference type="SMART" id="SM00044">
    <property type="entry name" value="CYCc"/>
    <property type="match status" value="1"/>
</dbReference>
<keyword evidence="2" id="KW-0812">Transmembrane</keyword>
<keyword evidence="5" id="KW-1185">Reference proteome</keyword>
<comment type="caution">
    <text evidence="4">The sequence shown here is derived from an EMBL/GenBank/DDBJ whole genome shotgun (WGS) entry which is preliminary data.</text>
</comment>
<organism evidence="4 5">
    <name type="scientific">Nocardioides lentus</name>
    <dbReference type="NCBI Taxonomy" id="338077"/>
    <lineage>
        <taxon>Bacteria</taxon>
        <taxon>Bacillati</taxon>
        <taxon>Actinomycetota</taxon>
        <taxon>Actinomycetes</taxon>
        <taxon>Propionibacteriales</taxon>
        <taxon>Nocardioidaceae</taxon>
        <taxon>Nocardioides</taxon>
    </lineage>
</organism>
<evidence type="ECO:0000256" key="1">
    <source>
        <dbReference type="ARBA" id="ARBA00005381"/>
    </source>
</evidence>
<evidence type="ECO:0000256" key="2">
    <source>
        <dbReference type="SAM" id="Phobius"/>
    </source>
</evidence>
<feature type="domain" description="Guanylate cyclase" evidence="3">
    <location>
        <begin position="108"/>
        <end position="218"/>
    </location>
</feature>
<dbReference type="InterPro" id="IPR029787">
    <property type="entry name" value="Nucleotide_cyclase"/>
</dbReference>
<evidence type="ECO:0000313" key="5">
    <source>
        <dbReference type="Proteomes" id="UP001501612"/>
    </source>
</evidence>
<evidence type="ECO:0000259" key="3">
    <source>
        <dbReference type="PROSITE" id="PS50125"/>
    </source>
</evidence>
<comment type="similarity">
    <text evidence="1">Belongs to the adenylyl cyclase class-3 family.</text>
</comment>
<sequence>MSLLEVVLVALVGALVATSGTFLGLWLGARRRVRVLRARIAEMEGRRRPRRLVPTPQATVKAVLETATLVRDRGVGGALRTSVEELADWAHVERPDLERMAARDGTVTILFSDIVGSTELNSELGDRAWVRVLARHDRLVRRCVERHDGHVVKTQGDGFMVGFATGPQAVRCAIDVQRGGQRGRARDVEVRIGVHRGDVVHRSGDIFGRNVALAARVAEVADGGEVLVSDAVLETLTPYDDLVTGEPRAADLKGIGARQRLHPVVWQ</sequence>
<reference evidence="4 5" key="1">
    <citation type="journal article" date="2019" name="Int. J. Syst. Evol. Microbiol.">
        <title>The Global Catalogue of Microorganisms (GCM) 10K type strain sequencing project: providing services to taxonomists for standard genome sequencing and annotation.</title>
        <authorList>
            <consortium name="The Broad Institute Genomics Platform"/>
            <consortium name="The Broad Institute Genome Sequencing Center for Infectious Disease"/>
            <person name="Wu L."/>
            <person name="Ma J."/>
        </authorList>
    </citation>
    <scope>NUCLEOTIDE SEQUENCE [LARGE SCALE GENOMIC DNA]</scope>
    <source>
        <strain evidence="4 5">JCM 14046</strain>
    </source>
</reference>
<dbReference type="PANTHER" id="PTHR43081:SF1">
    <property type="entry name" value="ADENYLATE CYCLASE, TERMINAL-DIFFERENTIATION SPECIFIC"/>
    <property type="match status" value="1"/>
</dbReference>
<accession>A0ABN2PHI5</accession>
<dbReference type="PROSITE" id="PS50125">
    <property type="entry name" value="GUANYLATE_CYCLASE_2"/>
    <property type="match status" value="1"/>
</dbReference>
<dbReference type="PANTHER" id="PTHR43081">
    <property type="entry name" value="ADENYLATE CYCLASE, TERMINAL-DIFFERENTIATION SPECIFIC-RELATED"/>
    <property type="match status" value="1"/>
</dbReference>
<gene>
    <name evidence="4" type="ORF">GCM10009737_24460</name>
</gene>
<dbReference type="Pfam" id="PF00211">
    <property type="entry name" value="Guanylate_cyc"/>
    <property type="match status" value="1"/>
</dbReference>
<evidence type="ECO:0000313" key="4">
    <source>
        <dbReference type="EMBL" id="GAA1922076.1"/>
    </source>
</evidence>
<feature type="transmembrane region" description="Helical" evidence="2">
    <location>
        <begin position="6"/>
        <end position="29"/>
    </location>
</feature>
<dbReference type="Gene3D" id="3.30.70.1230">
    <property type="entry name" value="Nucleotide cyclase"/>
    <property type="match status" value="1"/>
</dbReference>
<keyword evidence="2" id="KW-0472">Membrane</keyword>
<proteinExistence type="inferred from homology"/>
<dbReference type="Proteomes" id="UP001501612">
    <property type="component" value="Unassembled WGS sequence"/>
</dbReference>
<keyword evidence="2" id="KW-1133">Transmembrane helix</keyword>
<name>A0ABN2PHI5_9ACTN</name>
<dbReference type="SUPFAM" id="SSF55073">
    <property type="entry name" value="Nucleotide cyclase"/>
    <property type="match status" value="1"/>
</dbReference>
<dbReference type="EMBL" id="BAAAMY010000005">
    <property type="protein sequence ID" value="GAA1922076.1"/>
    <property type="molecule type" value="Genomic_DNA"/>
</dbReference>
<dbReference type="InterPro" id="IPR001054">
    <property type="entry name" value="A/G_cyclase"/>
</dbReference>
<dbReference type="InterPro" id="IPR050697">
    <property type="entry name" value="Adenylyl/Guanylyl_Cyclase_3/4"/>
</dbReference>
<protein>
    <recommendedName>
        <fullName evidence="3">Guanylate cyclase domain-containing protein</fullName>
    </recommendedName>
</protein>
<dbReference type="CDD" id="cd07302">
    <property type="entry name" value="CHD"/>
    <property type="match status" value="1"/>
</dbReference>
<dbReference type="RefSeq" id="WP_344007563.1">
    <property type="nucleotide sequence ID" value="NZ_BAAAMY010000005.1"/>
</dbReference>